<keyword evidence="3" id="KW-1185">Reference proteome</keyword>
<organism evidence="2 3">
    <name type="scientific">Hondaea fermentalgiana</name>
    <dbReference type="NCBI Taxonomy" id="2315210"/>
    <lineage>
        <taxon>Eukaryota</taxon>
        <taxon>Sar</taxon>
        <taxon>Stramenopiles</taxon>
        <taxon>Bigyra</taxon>
        <taxon>Labyrinthulomycetes</taxon>
        <taxon>Thraustochytrida</taxon>
        <taxon>Thraustochytriidae</taxon>
        <taxon>Hondaea</taxon>
    </lineage>
</organism>
<evidence type="ECO:0000313" key="2">
    <source>
        <dbReference type="EMBL" id="GBG25156.1"/>
    </source>
</evidence>
<feature type="coiled-coil region" evidence="1">
    <location>
        <begin position="51"/>
        <end position="78"/>
    </location>
</feature>
<name>A0A2R5G2A9_9STRA</name>
<reference evidence="2 3" key="1">
    <citation type="submission" date="2017-12" db="EMBL/GenBank/DDBJ databases">
        <title>Sequencing, de novo assembly and annotation of complete genome of a new Thraustochytrid species, strain FCC1311.</title>
        <authorList>
            <person name="Sedici K."/>
            <person name="Godart F."/>
            <person name="Aiese Cigliano R."/>
            <person name="Sanseverino W."/>
            <person name="Barakat M."/>
            <person name="Ortet P."/>
            <person name="Marechal E."/>
            <person name="Cagnac O."/>
            <person name="Amato A."/>
        </authorList>
    </citation>
    <scope>NUCLEOTIDE SEQUENCE [LARGE SCALE GENOMIC DNA]</scope>
</reference>
<dbReference type="EMBL" id="BEYU01000011">
    <property type="protein sequence ID" value="GBG25156.1"/>
    <property type="molecule type" value="Genomic_DNA"/>
</dbReference>
<dbReference type="AlphaFoldDB" id="A0A2R5G2A9"/>
<evidence type="ECO:0000313" key="3">
    <source>
        <dbReference type="Proteomes" id="UP000241890"/>
    </source>
</evidence>
<keyword evidence="1" id="KW-0175">Coiled coil</keyword>
<evidence type="ECO:0000256" key="1">
    <source>
        <dbReference type="SAM" id="Coils"/>
    </source>
</evidence>
<dbReference type="InParanoid" id="A0A2R5G2A9"/>
<proteinExistence type="predicted"/>
<sequence>MKTQHRDPKATKLLHANIERLAAAKAVKNDGQLLRIKELAEKGKVQLQLEEKSKQKKRSRKREEIEALQLEKAQQRLQK</sequence>
<protein>
    <submittedName>
        <fullName evidence="2">Uncharacterized protein</fullName>
    </submittedName>
</protein>
<comment type="caution">
    <text evidence="2">The sequence shown here is derived from an EMBL/GenBank/DDBJ whole genome shotgun (WGS) entry which is preliminary data.</text>
</comment>
<gene>
    <name evidence="2" type="ORF">FCC1311_013732</name>
</gene>
<dbReference type="Proteomes" id="UP000241890">
    <property type="component" value="Unassembled WGS sequence"/>
</dbReference>
<accession>A0A2R5G2A9</accession>